<gene>
    <name evidence="4" type="ORF">IDJ77_20070</name>
</gene>
<dbReference type="InterPro" id="IPR012373">
    <property type="entry name" value="Ferrdict_sens_TM"/>
</dbReference>
<organism evidence="4 5">
    <name type="scientific">Mucilaginibacter pankratovii</name>
    <dbReference type="NCBI Taxonomy" id="2772110"/>
    <lineage>
        <taxon>Bacteria</taxon>
        <taxon>Pseudomonadati</taxon>
        <taxon>Bacteroidota</taxon>
        <taxon>Sphingobacteriia</taxon>
        <taxon>Sphingobacteriales</taxon>
        <taxon>Sphingobacteriaceae</taxon>
        <taxon>Mucilaginibacter</taxon>
    </lineage>
</organism>
<keyword evidence="1" id="KW-1133">Transmembrane helix</keyword>
<dbReference type="Pfam" id="PF16344">
    <property type="entry name" value="FecR_C"/>
    <property type="match status" value="1"/>
</dbReference>
<dbReference type="InterPro" id="IPR006860">
    <property type="entry name" value="FecR"/>
</dbReference>
<protein>
    <submittedName>
        <fullName evidence="4">FecR domain-containing protein</fullName>
    </submittedName>
</protein>
<dbReference type="Gene3D" id="2.60.120.1440">
    <property type="match status" value="1"/>
</dbReference>
<evidence type="ECO:0000259" key="3">
    <source>
        <dbReference type="Pfam" id="PF16344"/>
    </source>
</evidence>
<comment type="caution">
    <text evidence="4">The sequence shown here is derived from an EMBL/GenBank/DDBJ whole genome shotgun (WGS) entry which is preliminary data.</text>
</comment>
<sequence>MGKSRFIELMAKCLDKSASAEELKELECFLEEHPHLKKMHDVTYALKTGSSPSDANLQDEDINTKLDALWVNIKNTENTPQHNDKKIIPIRRYLKWVAGAAAILVIGVLSITFYSRTVNKGNTLLAAVNLKIDVPYGQMVKLTLPDGSKVRLNAGSHFGYPATFTGTRREVTLDGEGFFEVTKDAQKPFLVHTAGLTVKVLGTVFNVRAYKHDKKAEATLFKGKVQIELTGDPDRKIVLAPREKLTVLNDAAPANHIPNAHKEVAKLKYELSVLPVVDNDEYQENAWLENKLVFTNTEFEDVAVSMERKYKVRFVFEDEALKKEQLSGVLQDENLESALFILKQITSFQSKVADNTVYISRLNK</sequence>
<dbReference type="InterPro" id="IPR032508">
    <property type="entry name" value="FecR_C"/>
</dbReference>
<dbReference type="PANTHER" id="PTHR30273">
    <property type="entry name" value="PERIPLASMIC SIGNAL SENSOR AND SIGMA FACTOR ACTIVATOR FECR-RELATED"/>
    <property type="match status" value="1"/>
</dbReference>
<name>A0ABR7WUZ7_9SPHI</name>
<evidence type="ECO:0000313" key="5">
    <source>
        <dbReference type="Proteomes" id="UP000606600"/>
    </source>
</evidence>
<dbReference type="RefSeq" id="WP_191190780.1">
    <property type="nucleotide sequence ID" value="NZ_JACWMY010000011.1"/>
</dbReference>
<keyword evidence="1" id="KW-0472">Membrane</keyword>
<feature type="transmembrane region" description="Helical" evidence="1">
    <location>
        <begin position="93"/>
        <end position="114"/>
    </location>
</feature>
<dbReference type="PANTHER" id="PTHR30273:SF2">
    <property type="entry name" value="PROTEIN FECR"/>
    <property type="match status" value="1"/>
</dbReference>
<reference evidence="4 5" key="1">
    <citation type="submission" date="2020-09" db="EMBL/GenBank/DDBJ databases">
        <title>Novel species of Mucilaginibacter isolated from a glacier on the Tibetan Plateau.</title>
        <authorList>
            <person name="Liu Q."/>
            <person name="Xin Y.-H."/>
        </authorList>
    </citation>
    <scope>NUCLEOTIDE SEQUENCE [LARGE SCALE GENOMIC DNA]</scope>
    <source>
        <strain evidence="4 5">ZT4R22</strain>
    </source>
</reference>
<dbReference type="EMBL" id="JACWMY010000011">
    <property type="protein sequence ID" value="MBD1366119.1"/>
    <property type="molecule type" value="Genomic_DNA"/>
</dbReference>
<proteinExistence type="predicted"/>
<dbReference type="Pfam" id="PF04773">
    <property type="entry name" value="FecR"/>
    <property type="match status" value="1"/>
</dbReference>
<dbReference type="Proteomes" id="UP000606600">
    <property type="component" value="Unassembled WGS sequence"/>
</dbReference>
<keyword evidence="1" id="KW-0812">Transmembrane</keyword>
<feature type="domain" description="Protein FecR C-terminal" evidence="3">
    <location>
        <begin position="291"/>
        <end position="359"/>
    </location>
</feature>
<keyword evidence="5" id="KW-1185">Reference proteome</keyword>
<feature type="domain" description="FecR protein" evidence="2">
    <location>
        <begin position="135"/>
        <end position="226"/>
    </location>
</feature>
<evidence type="ECO:0000259" key="2">
    <source>
        <dbReference type="Pfam" id="PF04773"/>
    </source>
</evidence>
<dbReference type="Gene3D" id="3.55.50.30">
    <property type="match status" value="1"/>
</dbReference>
<evidence type="ECO:0000313" key="4">
    <source>
        <dbReference type="EMBL" id="MBD1366119.1"/>
    </source>
</evidence>
<evidence type="ECO:0000256" key="1">
    <source>
        <dbReference type="SAM" id="Phobius"/>
    </source>
</evidence>
<dbReference type="PIRSF" id="PIRSF018266">
    <property type="entry name" value="FecR"/>
    <property type="match status" value="1"/>
</dbReference>
<accession>A0ABR7WUZ7</accession>